<evidence type="ECO:0000256" key="10">
    <source>
        <dbReference type="HAMAP-Rule" id="MF_00321"/>
    </source>
</evidence>
<dbReference type="HOGENOM" id="CLU_033732_3_2_7"/>
<dbReference type="InterPro" id="IPR006073">
    <property type="entry name" value="GTP-bd"/>
</dbReference>
<dbReference type="KEGG" id="hbi:HBZC1_14800"/>
<evidence type="ECO:0000256" key="4">
    <source>
        <dbReference type="ARBA" id="ARBA00022723"/>
    </source>
</evidence>
<keyword evidence="9 10" id="KW-0131">Cell cycle</keyword>
<dbReference type="InterPro" id="IPR019987">
    <property type="entry name" value="GTP-bd_ribosome_bio_YsxC"/>
</dbReference>
<evidence type="ECO:0000259" key="11">
    <source>
        <dbReference type="PROSITE" id="PS51706"/>
    </source>
</evidence>
<dbReference type="GO" id="GO:0005525">
    <property type="term" value="F:GTP binding"/>
    <property type="evidence" value="ECO:0007669"/>
    <property type="project" value="UniProtKB-UniRule"/>
</dbReference>
<comment type="similarity">
    <text evidence="2 10">Belongs to the TRAFAC class TrmE-Era-EngA-EngB-Septin-like GTPase superfamily. EngB GTPase family.</text>
</comment>
<dbReference type="STRING" id="1002804.HBZC1_14800"/>
<dbReference type="GO" id="GO:0046872">
    <property type="term" value="F:metal ion binding"/>
    <property type="evidence" value="ECO:0007669"/>
    <property type="project" value="UniProtKB-KW"/>
</dbReference>
<dbReference type="NCBIfam" id="TIGR03598">
    <property type="entry name" value="GTPase_YsxC"/>
    <property type="match status" value="1"/>
</dbReference>
<dbReference type="SUPFAM" id="SSF52540">
    <property type="entry name" value="P-loop containing nucleoside triphosphate hydrolases"/>
    <property type="match status" value="1"/>
</dbReference>
<evidence type="ECO:0000256" key="6">
    <source>
        <dbReference type="ARBA" id="ARBA00022842"/>
    </source>
</evidence>
<evidence type="ECO:0000313" key="13">
    <source>
        <dbReference type="Proteomes" id="UP000008387"/>
    </source>
</evidence>
<comment type="function">
    <text evidence="10">Necessary for normal cell division and for the maintenance of normal septation.</text>
</comment>
<evidence type="ECO:0000256" key="2">
    <source>
        <dbReference type="ARBA" id="ARBA00009638"/>
    </source>
</evidence>
<organism evidence="12 13">
    <name type="scientific">Helicobacter bizzozeronii (strain CIII-1)</name>
    <dbReference type="NCBI Taxonomy" id="1002804"/>
    <lineage>
        <taxon>Bacteria</taxon>
        <taxon>Pseudomonadati</taxon>
        <taxon>Campylobacterota</taxon>
        <taxon>Epsilonproteobacteria</taxon>
        <taxon>Campylobacterales</taxon>
        <taxon>Helicobacteraceae</taxon>
        <taxon>Helicobacter</taxon>
    </lineage>
</organism>
<dbReference type="InterPro" id="IPR027417">
    <property type="entry name" value="P-loop_NTPase"/>
</dbReference>
<evidence type="ECO:0000313" key="12">
    <source>
        <dbReference type="EMBL" id="CCB80466.1"/>
    </source>
</evidence>
<dbReference type="CDD" id="cd01876">
    <property type="entry name" value="YihA_EngB"/>
    <property type="match status" value="1"/>
</dbReference>
<dbReference type="AlphaFoldDB" id="F8KUB4"/>
<sequence length="211" mass="23777">MPQIKVLQSQFLCAASKLEHCPPMHLPEVVFLGRSNVGKSTLINKVLQQKIAKSSATPGKTQSAIFFETAWQLTHQTLKFHCIDLPGFGYAKVSKSLQQEWRVFLCDLLKSRTSIKLFLHLVDARHPNLAIDQEVMHFLDQLISPTQQVRQIYTKFDKLNANQQHALWHKSPNFLATCLKPTGLSAKFGSLEAIQRAIIEGLFGIKADENA</sequence>
<dbReference type="InterPro" id="IPR030393">
    <property type="entry name" value="G_ENGB_dom"/>
</dbReference>
<evidence type="ECO:0000256" key="5">
    <source>
        <dbReference type="ARBA" id="ARBA00022741"/>
    </source>
</evidence>
<keyword evidence="3 10" id="KW-0132">Cell division</keyword>
<keyword evidence="13" id="KW-1185">Reference proteome</keyword>
<reference evidence="12 13" key="1">
    <citation type="journal article" date="2011" name="J. Bacteriol.">
        <title>Genome sequence of Helicobacter bizzozeronii strain CIII-1, an isolate from human gastric mucosa.</title>
        <authorList>
            <person name="Schott T."/>
            <person name="Rossi M."/>
            <person name="Hanninen M.L."/>
        </authorList>
    </citation>
    <scope>NUCLEOTIDE SEQUENCE [LARGE SCALE GENOMIC DNA]</scope>
    <source>
        <strain evidence="12 13">CIII-1</strain>
    </source>
</reference>
<evidence type="ECO:0000256" key="3">
    <source>
        <dbReference type="ARBA" id="ARBA00022618"/>
    </source>
</evidence>
<dbReference type="HAMAP" id="MF_00321">
    <property type="entry name" value="GTPase_EngB"/>
    <property type="match status" value="1"/>
</dbReference>
<dbReference type="eggNOG" id="COG0218">
    <property type="taxonomic scope" value="Bacteria"/>
</dbReference>
<dbReference type="PANTHER" id="PTHR11649:SF13">
    <property type="entry name" value="ENGB-TYPE G DOMAIN-CONTAINING PROTEIN"/>
    <property type="match status" value="1"/>
</dbReference>
<dbReference type="Proteomes" id="UP000008387">
    <property type="component" value="Chromosome"/>
</dbReference>
<evidence type="ECO:0000256" key="8">
    <source>
        <dbReference type="ARBA" id="ARBA00023210"/>
    </source>
</evidence>
<keyword evidence="8 10" id="KW-0717">Septation</keyword>
<dbReference type="Gene3D" id="3.40.50.300">
    <property type="entry name" value="P-loop containing nucleotide triphosphate hydrolases"/>
    <property type="match status" value="1"/>
</dbReference>
<evidence type="ECO:0000256" key="9">
    <source>
        <dbReference type="ARBA" id="ARBA00023306"/>
    </source>
</evidence>
<gene>
    <name evidence="10" type="primary">engB</name>
    <name evidence="12" type="ordered locus">HBZC1_14800</name>
</gene>
<dbReference type="EMBL" id="FR871757">
    <property type="protein sequence ID" value="CCB80466.1"/>
    <property type="molecule type" value="Genomic_DNA"/>
</dbReference>
<protein>
    <recommendedName>
        <fullName evidence="10">Probable GTP-binding protein EngB</fullName>
    </recommendedName>
</protein>
<dbReference type="PANTHER" id="PTHR11649">
    <property type="entry name" value="MSS1/TRME-RELATED GTP-BINDING PROTEIN"/>
    <property type="match status" value="1"/>
</dbReference>
<dbReference type="GO" id="GO:0005829">
    <property type="term" value="C:cytosol"/>
    <property type="evidence" value="ECO:0007669"/>
    <property type="project" value="TreeGrafter"/>
</dbReference>
<comment type="cofactor">
    <cofactor evidence="1">
        <name>Mg(2+)</name>
        <dbReference type="ChEBI" id="CHEBI:18420"/>
    </cofactor>
</comment>
<dbReference type="GO" id="GO:0000917">
    <property type="term" value="P:division septum assembly"/>
    <property type="evidence" value="ECO:0007669"/>
    <property type="project" value="UniProtKB-KW"/>
</dbReference>
<name>F8KUB4_HELBC</name>
<keyword evidence="6" id="KW-0460">Magnesium</keyword>
<dbReference type="PROSITE" id="PS51706">
    <property type="entry name" value="G_ENGB"/>
    <property type="match status" value="1"/>
</dbReference>
<feature type="domain" description="EngB-type G" evidence="11">
    <location>
        <begin position="25"/>
        <end position="204"/>
    </location>
</feature>
<evidence type="ECO:0000256" key="7">
    <source>
        <dbReference type="ARBA" id="ARBA00023134"/>
    </source>
</evidence>
<keyword evidence="7 10" id="KW-0342">GTP-binding</keyword>
<keyword evidence="4" id="KW-0479">Metal-binding</keyword>
<evidence type="ECO:0000256" key="1">
    <source>
        <dbReference type="ARBA" id="ARBA00001946"/>
    </source>
</evidence>
<dbReference type="Pfam" id="PF01926">
    <property type="entry name" value="MMR_HSR1"/>
    <property type="match status" value="1"/>
</dbReference>
<accession>F8KUB4</accession>
<proteinExistence type="inferred from homology"/>
<dbReference type="RefSeq" id="WP_013890867.1">
    <property type="nucleotide sequence ID" value="NC_015674.1"/>
</dbReference>
<keyword evidence="5 10" id="KW-0547">Nucleotide-binding</keyword>